<gene>
    <name evidence="1" type="ORF">FXN61_38205</name>
</gene>
<accession>A0ABX1FUV2</accession>
<evidence type="ECO:0000313" key="1">
    <source>
        <dbReference type="EMBL" id="NKE62266.1"/>
    </source>
</evidence>
<organism evidence="1 2">
    <name type="scientific">Lentzea indica</name>
    <dbReference type="NCBI Taxonomy" id="2604800"/>
    <lineage>
        <taxon>Bacteria</taxon>
        <taxon>Bacillati</taxon>
        <taxon>Actinomycetota</taxon>
        <taxon>Actinomycetes</taxon>
        <taxon>Pseudonocardiales</taxon>
        <taxon>Pseudonocardiaceae</taxon>
        <taxon>Lentzea</taxon>
    </lineage>
</organism>
<comment type="caution">
    <text evidence="1">The sequence shown here is derived from an EMBL/GenBank/DDBJ whole genome shotgun (WGS) entry which is preliminary data.</text>
</comment>
<dbReference type="EMBL" id="VSRL01000235">
    <property type="protein sequence ID" value="NKE62266.1"/>
    <property type="molecule type" value="Genomic_DNA"/>
</dbReference>
<dbReference type="Gene3D" id="3.40.50.720">
    <property type="entry name" value="NAD(P)-binding Rossmann-like Domain"/>
    <property type="match status" value="1"/>
</dbReference>
<protein>
    <submittedName>
        <fullName evidence="1">Short-chain dehydrogenase</fullName>
    </submittedName>
</protein>
<proteinExistence type="predicted"/>
<sequence length="40" mass="3976">MTNNIDSAPIGLLTGKVVFITGASRGIGAAAARSSSREDA</sequence>
<reference evidence="1 2" key="1">
    <citation type="submission" date="2019-08" db="EMBL/GenBank/DDBJ databases">
        <title>Lentzea from Indian Himalayas.</title>
        <authorList>
            <person name="Mandal S."/>
            <person name="Mallick Gupta A."/>
            <person name="Maiti P.K."/>
            <person name="Sarkar J."/>
            <person name="Mandal S."/>
        </authorList>
    </citation>
    <scope>NUCLEOTIDE SEQUENCE [LARGE SCALE GENOMIC DNA]</scope>
    <source>
        <strain evidence="1 2">PSKA42</strain>
    </source>
</reference>
<feature type="non-terminal residue" evidence="1">
    <location>
        <position position="40"/>
    </location>
</feature>
<name>A0ABX1FUV2_9PSEU</name>
<evidence type="ECO:0000313" key="2">
    <source>
        <dbReference type="Proteomes" id="UP001515943"/>
    </source>
</evidence>
<dbReference type="InterPro" id="IPR036291">
    <property type="entry name" value="NAD(P)-bd_dom_sf"/>
</dbReference>
<dbReference type="Proteomes" id="UP001515943">
    <property type="component" value="Unassembled WGS sequence"/>
</dbReference>
<keyword evidence="2" id="KW-1185">Reference proteome</keyword>
<dbReference type="SUPFAM" id="SSF51735">
    <property type="entry name" value="NAD(P)-binding Rossmann-fold domains"/>
    <property type="match status" value="1"/>
</dbReference>